<dbReference type="AlphaFoldDB" id="A0A0F9HCH9"/>
<sequence length="21" mass="2256">TQKRLEQAIREVSAALGGKAE</sequence>
<organism evidence="1">
    <name type="scientific">marine sediment metagenome</name>
    <dbReference type="NCBI Taxonomy" id="412755"/>
    <lineage>
        <taxon>unclassified sequences</taxon>
        <taxon>metagenomes</taxon>
        <taxon>ecological metagenomes</taxon>
    </lineage>
</organism>
<gene>
    <name evidence="1" type="ORF">LCGC14_1800700</name>
</gene>
<name>A0A0F9HCH9_9ZZZZ</name>
<accession>A0A0F9HCH9</accession>
<protein>
    <submittedName>
        <fullName evidence="1">Uncharacterized protein</fullName>
    </submittedName>
</protein>
<dbReference type="EMBL" id="LAZR01017344">
    <property type="protein sequence ID" value="KKM00817.1"/>
    <property type="molecule type" value="Genomic_DNA"/>
</dbReference>
<comment type="caution">
    <text evidence="1">The sequence shown here is derived from an EMBL/GenBank/DDBJ whole genome shotgun (WGS) entry which is preliminary data.</text>
</comment>
<feature type="non-terminal residue" evidence="1">
    <location>
        <position position="1"/>
    </location>
</feature>
<evidence type="ECO:0000313" key="1">
    <source>
        <dbReference type="EMBL" id="KKM00817.1"/>
    </source>
</evidence>
<reference evidence="1" key="1">
    <citation type="journal article" date="2015" name="Nature">
        <title>Complex archaea that bridge the gap between prokaryotes and eukaryotes.</title>
        <authorList>
            <person name="Spang A."/>
            <person name="Saw J.H."/>
            <person name="Jorgensen S.L."/>
            <person name="Zaremba-Niedzwiedzka K."/>
            <person name="Martijn J."/>
            <person name="Lind A.E."/>
            <person name="van Eijk R."/>
            <person name="Schleper C."/>
            <person name="Guy L."/>
            <person name="Ettema T.J."/>
        </authorList>
    </citation>
    <scope>NUCLEOTIDE SEQUENCE</scope>
</reference>
<proteinExistence type="predicted"/>